<feature type="domain" description="Bromo" evidence="11">
    <location>
        <begin position="107"/>
        <end position="177"/>
    </location>
</feature>
<protein>
    <submittedName>
        <fullName evidence="14">Pbrm-1</fullName>
    </submittedName>
</protein>
<gene>
    <name evidence="14" type="ORF">EB796_016975</name>
</gene>
<evidence type="ECO:0000256" key="4">
    <source>
        <dbReference type="ARBA" id="ARBA00023015"/>
    </source>
</evidence>
<feature type="region of interest" description="Disordered" evidence="10">
    <location>
        <begin position="1"/>
        <end position="79"/>
    </location>
</feature>
<feature type="compositionally biased region" description="Polar residues" evidence="10">
    <location>
        <begin position="1103"/>
        <end position="1114"/>
    </location>
</feature>
<dbReference type="Gene3D" id="1.20.920.10">
    <property type="entry name" value="Bromodomain-like"/>
    <property type="match status" value="3"/>
</dbReference>
<dbReference type="InterPro" id="IPR009071">
    <property type="entry name" value="HMG_box_dom"/>
</dbReference>
<feature type="region of interest" description="Disordered" evidence="10">
    <location>
        <begin position="1086"/>
        <end position="1114"/>
    </location>
</feature>
<dbReference type="GO" id="GO:0016586">
    <property type="term" value="C:RSC-type complex"/>
    <property type="evidence" value="ECO:0007669"/>
    <property type="project" value="InterPro"/>
</dbReference>
<dbReference type="Pfam" id="PF00505">
    <property type="entry name" value="HMG_box"/>
    <property type="match status" value="1"/>
</dbReference>
<dbReference type="PROSITE" id="PS50118">
    <property type="entry name" value="HMG_BOX_2"/>
    <property type="match status" value="1"/>
</dbReference>
<dbReference type="InterPro" id="IPR001487">
    <property type="entry name" value="Bromodomain"/>
</dbReference>
<dbReference type="GO" id="GO:0006338">
    <property type="term" value="P:chromatin remodeling"/>
    <property type="evidence" value="ECO:0007669"/>
    <property type="project" value="InterPro"/>
</dbReference>
<dbReference type="PROSITE" id="PS50014">
    <property type="entry name" value="BROMODOMAIN_2"/>
    <property type="match status" value="2"/>
</dbReference>
<feature type="compositionally biased region" description="Basic residues" evidence="10">
    <location>
        <begin position="68"/>
        <end position="77"/>
    </location>
</feature>
<keyword evidence="6" id="KW-0804">Transcription</keyword>
<feature type="domain" description="HMG box" evidence="12">
    <location>
        <begin position="910"/>
        <end position="978"/>
    </location>
</feature>
<dbReference type="Proteomes" id="UP000593567">
    <property type="component" value="Unassembled WGS sequence"/>
</dbReference>
<dbReference type="PRINTS" id="PR00503">
    <property type="entry name" value="BROMODOMAIN"/>
</dbReference>
<dbReference type="PROSITE" id="PS51038">
    <property type="entry name" value="BAH"/>
    <property type="match status" value="2"/>
</dbReference>
<evidence type="ECO:0000313" key="15">
    <source>
        <dbReference type="Proteomes" id="UP000593567"/>
    </source>
</evidence>
<dbReference type="InterPro" id="IPR001025">
    <property type="entry name" value="BAH_dom"/>
</dbReference>
<proteinExistence type="predicted"/>
<dbReference type="Pfam" id="PF00439">
    <property type="entry name" value="Bromodomain"/>
    <property type="match status" value="2"/>
</dbReference>
<keyword evidence="15" id="KW-1185">Reference proteome</keyword>
<feature type="domain" description="BAH" evidence="13">
    <location>
        <begin position="691"/>
        <end position="818"/>
    </location>
</feature>
<dbReference type="InterPro" id="IPR018359">
    <property type="entry name" value="Bromodomain_CS"/>
</dbReference>
<dbReference type="SUPFAM" id="SSF47370">
    <property type="entry name" value="Bromodomain"/>
    <property type="match status" value="3"/>
</dbReference>
<feature type="DNA-binding region" description="HMG box" evidence="9">
    <location>
        <begin position="910"/>
        <end position="978"/>
    </location>
</feature>
<dbReference type="InterPro" id="IPR043151">
    <property type="entry name" value="BAH_sf"/>
</dbReference>
<feature type="domain" description="BAH" evidence="13">
    <location>
        <begin position="495"/>
        <end position="613"/>
    </location>
</feature>
<keyword evidence="7 9" id="KW-0539">Nucleus</keyword>
<dbReference type="CDD" id="cd00084">
    <property type="entry name" value="HMG-box_SF"/>
    <property type="match status" value="1"/>
</dbReference>
<evidence type="ECO:0000259" key="13">
    <source>
        <dbReference type="PROSITE" id="PS51038"/>
    </source>
</evidence>
<dbReference type="CDD" id="cd04717">
    <property type="entry name" value="BAH_polybromo"/>
    <property type="match status" value="1"/>
</dbReference>
<dbReference type="PROSITE" id="PS00633">
    <property type="entry name" value="BROMODOMAIN_1"/>
    <property type="match status" value="1"/>
</dbReference>
<dbReference type="InterPro" id="IPR036427">
    <property type="entry name" value="Bromodomain-like_sf"/>
</dbReference>
<dbReference type="Pfam" id="PF01426">
    <property type="entry name" value="BAH"/>
    <property type="match status" value="2"/>
</dbReference>
<evidence type="ECO:0000256" key="10">
    <source>
        <dbReference type="SAM" id="MobiDB-lite"/>
    </source>
</evidence>
<comment type="subcellular location">
    <subcellularLocation>
        <location evidence="1">Nucleus</location>
    </subcellularLocation>
</comment>
<evidence type="ECO:0000313" key="14">
    <source>
        <dbReference type="EMBL" id="KAF6024720.1"/>
    </source>
</evidence>
<feature type="compositionally biased region" description="Polar residues" evidence="10">
    <location>
        <begin position="1086"/>
        <end position="1095"/>
    </location>
</feature>
<evidence type="ECO:0000259" key="12">
    <source>
        <dbReference type="PROSITE" id="PS50118"/>
    </source>
</evidence>
<keyword evidence="3" id="KW-0156">Chromatin regulator</keyword>
<dbReference type="SMART" id="SM00398">
    <property type="entry name" value="HMG"/>
    <property type="match status" value="1"/>
</dbReference>
<keyword evidence="9" id="KW-0238">DNA-binding</keyword>
<dbReference type="GO" id="GO:0006368">
    <property type="term" value="P:transcription elongation by RNA polymerase II"/>
    <property type="evidence" value="ECO:0007669"/>
    <property type="project" value="TreeGrafter"/>
</dbReference>
<evidence type="ECO:0000256" key="6">
    <source>
        <dbReference type="ARBA" id="ARBA00023163"/>
    </source>
</evidence>
<keyword evidence="2" id="KW-0677">Repeat</keyword>
<evidence type="ECO:0000256" key="8">
    <source>
        <dbReference type="PROSITE-ProRule" id="PRU00035"/>
    </source>
</evidence>
<dbReference type="PANTHER" id="PTHR16062:SF22">
    <property type="entry name" value="HISTONE-LYSINE N-METHYLTRANSFERASE ASH1L"/>
    <property type="match status" value="1"/>
</dbReference>
<name>A0A7J7JER1_BUGNE</name>
<dbReference type="GO" id="GO:0003677">
    <property type="term" value="F:DNA binding"/>
    <property type="evidence" value="ECO:0007669"/>
    <property type="project" value="UniProtKB-UniRule"/>
</dbReference>
<dbReference type="SMART" id="SM00297">
    <property type="entry name" value="BROMO"/>
    <property type="match status" value="3"/>
</dbReference>
<feature type="domain" description="Bromo" evidence="11">
    <location>
        <begin position="234"/>
        <end position="304"/>
    </location>
</feature>
<comment type="caution">
    <text evidence="14">The sequence shown here is derived from an EMBL/GenBank/DDBJ whole genome shotgun (WGS) entry which is preliminary data.</text>
</comment>
<feature type="compositionally biased region" description="Polar residues" evidence="10">
    <location>
        <begin position="14"/>
        <end position="30"/>
    </location>
</feature>
<evidence type="ECO:0000256" key="2">
    <source>
        <dbReference type="ARBA" id="ARBA00022737"/>
    </source>
</evidence>
<dbReference type="InterPro" id="IPR037382">
    <property type="entry name" value="Rsc/polybromo"/>
</dbReference>
<dbReference type="InterPro" id="IPR036910">
    <property type="entry name" value="HMG_box_dom_sf"/>
</dbReference>
<evidence type="ECO:0000256" key="5">
    <source>
        <dbReference type="ARBA" id="ARBA00023117"/>
    </source>
</evidence>
<accession>A0A7J7JER1</accession>
<feature type="region of interest" description="Disordered" evidence="10">
    <location>
        <begin position="460"/>
        <end position="485"/>
    </location>
</feature>
<dbReference type="EMBL" id="VXIV02002547">
    <property type="protein sequence ID" value="KAF6024720.1"/>
    <property type="molecule type" value="Genomic_DNA"/>
</dbReference>
<dbReference type="Gene3D" id="2.30.30.490">
    <property type="match status" value="2"/>
</dbReference>
<feature type="region of interest" description="Disordered" evidence="10">
    <location>
        <begin position="882"/>
        <end position="907"/>
    </location>
</feature>
<evidence type="ECO:0000256" key="7">
    <source>
        <dbReference type="ARBA" id="ARBA00023242"/>
    </source>
</evidence>
<dbReference type="PANTHER" id="PTHR16062">
    <property type="entry name" value="SWI/SNF-RELATED"/>
    <property type="match status" value="1"/>
</dbReference>
<evidence type="ECO:0000259" key="11">
    <source>
        <dbReference type="PROSITE" id="PS50014"/>
    </source>
</evidence>
<reference evidence="14" key="1">
    <citation type="submission" date="2020-06" db="EMBL/GenBank/DDBJ databases">
        <title>Draft genome of Bugula neritina, a colonial animal packing powerful symbionts and potential medicines.</title>
        <authorList>
            <person name="Rayko M."/>
        </authorList>
    </citation>
    <scope>NUCLEOTIDE SEQUENCE [LARGE SCALE GENOMIC DNA]</scope>
    <source>
        <strain evidence="14">Kwan_BN1</strain>
    </source>
</reference>
<dbReference type="AlphaFoldDB" id="A0A7J7JER1"/>
<evidence type="ECO:0000256" key="1">
    <source>
        <dbReference type="ARBA" id="ARBA00004123"/>
    </source>
</evidence>
<evidence type="ECO:0000256" key="3">
    <source>
        <dbReference type="ARBA" id="ARBA00022853"/>
    </source>
</evidence>
<dbReference type="SMART" id="SM00439">
    <property type="entry name" value="BAH"/>
    <property type="match status" value="2"/>
</dbReference>
<dbReference type="GO" id="GO:0003682">
    <property type="term" value="F:chromatin binding"/>
    <property type="evidence" value="ECO:0007669"/>
    <property type="project" value="InterPro"/>
</dbReference>
<dbReference type="Gene3D" id="1.10.30.10">
    <property type="entry name" value="High mobility group box domain"/>
    <property type="match status" value="1"/>
</dbReference>
<feature type="compositionally biased region" description="Basic residues" evidence="10">
    <location>
        <begin position="1"/>
        <end position="10"/>
    </location>
</feature>
<organism evidence="14 15">
    <name type="scientific">Bugula neritina</name>
    <name type="common">Brown bryozoan</name>
    <name type="synonym">Sertularia neritina</name>
    <dbReference type="NCBI Taxonomy" id="10212"/>
    <lineage>
        <taxon>Eukaryota</taxon>
        <taxon>Metazoa</taxon>
        <taxon>Spiralia</taxon>
        <taxon>Lophotrochozoa</taxon>
        <taxon>Bryozoa</taxon>
        <taxon>Gymnolaemata</taxon>
        <taxon>Cheilostomatida</taxon>
        <taxon>Flustrina</taxon>
        <taxon>Buguloidea</taxon>
        <taxon>Bugulidae</taxon>
        <taxon>Bugula</taxon>
    </lineage>
</organism>
<dbReference type="OrthoDB" id="10009055at2759"/>
<sequence length="1245" mass="140418">MQSVMWKKKKQIEETMTSEGIDITVSTSKVAANRRSGKAKGGRSGKTSGDVAGEDNAVASGPSSSPSRRAKGGKARGRVFPTDPSELSLKNRLLAIFNVVYDCEDKDGRSLIGPFIELPSKSDYPDYYDYITEPIDMTMIENKITADRYNSEKELMMDLKLMFNNARQYNEDGSQIYNDANTLEKAMKKKVMELSIADTPIEPFSKRTFATVNSSLNEKLNDLYETIKVFKDQHSRVLSTPFVKLPTKQEYAEYYEVIKKPMDMNKIYQKIQSSSYDSLESLLLDITLMFDNAMIFNEPESILYKDAAVLLNEFLKRYDCLDDQSQYGIPDVTTQVQKMLSSLYNTTINHTDEDGRFYVDSINELDSPASSSSFMAIGQNLKYKRYRRLDIFQDDMFAVCENVRKISQSDSQAFEDSVEIQKIFIAARDDMCRNGEGSGFSSPALAYSLRRLTKSIEEVTAEKSKSETSDNFDDPSKRKVPDRHEAQDLIEKDGQKYEVGDFVYVTAKSGASLSHIINIERMWKDGDGSSWLFGRWFYRPSETVHGSAKRIMNQEVFCADVFDSVPFQAVIGRCYVMYIKDYVRCQPEGIPEKDVYLCESRYSKKSHAFYKVKNLANVSVNSSIEIKPRAVPMLTTRTPTTVATSKREDKPAIIATSNKPIIKDRKSVTCTVNDGEPGHVYYEQFVAENGMAYKVGDFVYLNASAVAHLPNSTASGPQPIARIEKLYKDERGWLIFMGSLFLRPDSIDHTPARLFYQKEVFLSAAEDKKFNLASVVGKCSVLFSKDYSTYRLTEYPEEHVYVCEWKYIEGETENVTRKISKGFRTPQISPAVCDDEIFYFSKKLSIKRVPSPQLTKLCAESYIQDHEEEDSREQTLTPIHSNFDAVGNDNSRNAASPLASGEKFGKKKKKKHHITSFQLFANDVRRGIQDANPGASFGEVSQRVAAKWRSLPDEEIQRYKEKSVQLQNEAKAKERAEAMAMAAPAPTQFNKDMFAQPGPQAMLSQPPHFQPSQQPQFQQFSQAQQRMMPGTVIIPGQPMPMQPGYAPRPMITADGQQWVPAPAAPGQPQPMYTGQSPMPLHTNMPQYHSRQNMTGSPMHRPSPAQTPDSNNPQQMAQPMQLFQMTPVSQVPAMAGQQVSVATPPQPPRPPSPKFVSVDMPPQKITHSSVYMKYIGGLREDNPVKVSNWERELLTEKMMEPPNPSLLPTHWLANGAGAHGDALSALHALRDVMVQDTLKLKRAYQL</sequence>
<dbReference type="SUPFAM" id="SSF47095">
    <property type="entry name" value="HMG-box"/>
    <property type="match status" value="1"/>
</dbReference>
<keyword evidence="5 8" id="KW-0103">Bromodomain</keyword>
<evidence type="ECO:0000256" key="9">
    <source>
        <dbReference type="PROSITE-ProRule" id="PRU00267"/>
    </source>
</evidence>
<keyword evidence="4" id="KW-0805">Transcription regulation</keyword>